<evidence type="ECO:0000313" key="5">
    <source>
        <dbReference type="EMBL" id="KAL2527958.1"/>
    </source>
</evidence>
<dbReference type="InterPro" id="IPR015353">
    <property type="entry name" value="Rubisco_LSMT_subst-bd"/>
</dbReference>
<feature type="domain" description="SET" evidence="4">
    <location>
        <begin position="68"/>
        <end position="325"/>
    </location>
</feature>
<dbReference type="Gene3D" id="3.90.1420.10">
    <property type="entry name" value="Rubisco LSMT, substrate-binding domain"/>
    <property type="match status" value="1"/>
</dbReference>
<dbReference type="Pfam" id="PF09273">
    <property type="entry name" value="Rubis-subs-bind"/>
    <property type="match status" value="1"/>
</dbReference>
<reference evidence="6" key="1">
    <citation type="submission" date="2024-07" db="EMBL/GenBank/DDBJ databases">
        <title>Two chromosome-level genome assemblies of Korean endemic species Abeliophyllum distichum and Forsythia ovata (Oleaceae).</title>
        <authorList>
            <person name="Jang H."/>
        </authorList>
    </citation>
    <scope>NUCLEOTIDE SEQUENCE [LARGE SCALE GENOMIC DNA]</scope>
</reference>
<dbReference type="EMBL" id="JBFOLJ010000006">
    <property type="protein sequence ID" value="KAL2527958.1"/>
    <property type="molecule type" value="Genomic_DNA"/>
</dbReference>
<dbReference type="AlphaFoldDB" id="A0ABD1UU56"/>
<evidence type="ECO:0000256" key="3">
    <source>
        <dbReference type="ARBA" id="ARBA00022691"/>
    </source>
</evidence>
<keyword evidence="2" id="KW-0808">Transferase</keyword>
<dbReference type="PROSITE" id="PS50280">
    <property type="entry name" value="SET"/>
    <property type="match status" value="1"/>
</dbReference>
<dbReference type="InterPro" id="IPR050600">
    <property type="entry name" value="SETD3_SETD6_MTase"/>
</dbReference>
<evidence type="ECO:0000256" key="2">
    <source>
        <dbReference type="ARBA" id="ARBA00022679"/>
    </source>
</evidence>
<dbReference type="FunFam" id="3.90.1410.10:FF:000012">
    <property type="entry name" value="Protein SET DOMAIN GROUP 40"/>
    <property type="match status" value="1"/>
</dbReference>
<evidence type="ECO:0000256" key="1">
    <source>
        <dbReference type="ARBA" id="ARBA00022603"/>
    </source>
</evidence>
<evidence type="ECO:0000259" key="4">
    <source>
        <dbReference type="PROSITE" id="PS50280"/>
    </source>
</evidence>
<dbReference type="InterPro" id="IPR036464">
    <property type="entry name" value="Rubisco_LSMT_subst-bd_sf"/>
</dbReference>
<dbReference type="SUPFAM" id="SSF81822">
    <property type="entry name" value="RuBisCo LSMT C-terminal, substrate-binding domain"/>
    <property type="match status" value="1"/>
</dbReference>
<protein>
    <submittedName>
        <fullName evidence="5">Protein SET DOMAIN GROUP 40</fullName>
    </submittedName>
</protein>
<evidence type="ECO:0000313" key="6">
    <source>
        <dbReference type="Proteomes" id="UP001604277"/>
    </source>
</evidence>
<accession>A0ABD1UU56</accession>
<dbReference type="InterPro" id="IPR001214">
    <property type="entry name" value="SET_dom"/>
</dbReference>
<organism evidence="5 6">
    <name type="scientific">Forsythia ovata</name>
    <dbReference type="NCBI Taxonomy" id="205694"/>
    <lineage>
        <taxon>Eukaryota</taxon>
        <taxon>Viridiplantae</taxon>
        <taxon>Streptophyta</taxon>
        <taxon>Embryophyta</taxon>
        <taxon>Tracheophyta</taxon>
        <taxon>Spermatophyta</taxon>
        <taxon>Magnoliopsida</taxon>
        <taxon>eudicotyledons</taxon>
        <taxon>Gunneridae</taxon>
        <taxon>Pentapetalae</taxon>
        <taxon>asterids</taxon>
        <taxon>lamiids</taxon>
        <taxon>Lamiales</taxon>
        <taxon>Oleaceae</taxon>
        <taxon>Forsythieae</taxon>
        <taxon>Forsythia</taxon>
    </lineage>
</organism>
<name>A0ABD1UU56_9LAMI</name>
<keyword evidence="3" id="KW-0949">S-adenosyl-L-methionine</keyword>
<dbReference type="GO" id="GO:0008168">
    <property type="term" value="F:methyltransferase activity"/>
    <property type="evidence" value="ECO:0007669"/>
    <property type="project" value="UniProtKB-KW"/>
</dbReference>
<dbReference type="Proteomes" id="UP001604277">
    <property type="component" value="Unassembled WGS sequence"/>
</dbReference>
<dbReference type="Pfam" id="PF00856">
    <property type="entry name" value="SET"/>
    <property type="match status" value="1"/>
</dbReference>
<gene>
    <name evidence="5" type="ORF">Fot_20559</name>
</gene>
<sequence length="523" mass="59250">MVGWGRGCGGSAMDRWQETVVFTESEMEVQDESDLETFLQWAAALGVSDSPVTQSEVTTCPSPFCLGHSICVSHFPDAGGRGLAAVRDIMKGQLILRVPKEALMTSESLRSKDKKLSSVLCKYPTLSSTQVLAVALLNEVNKGKVTWWYPYLKQLPRSYDILESFGRLEIEALQMDEAMWTAERAVEKGKMDWGEASVLMHELNLKPQLSTFKAWLWASATISSRTMHIPWDSAGCLCPVGDFFNYAAPGEEPYHSEILKTRRNMSPLCDTSFGKVQNAGKSIEELFDANAHRLIDAGYEEEVAAYCFYARRNYRKGDQVLLSYGTYTNLELLEHYGFLLHDNPNDRAFIPLEPDMYSLCSWPKESLYIHQDGKPSFALLATIRLWVTPVTNRRSVGHIAYSGHQISAEHEVTVLEWIVKNCGSFLGNCSTSLEEDELLLETIDKIQDYNVSMDFGDVSRACNSELSAFLEMNGRKLCGQVQICRNTRSIHRWKLAVEWRLSYKRILRECISHCNKRLEDLYS</sequence>
<dbReference type="Gene3D" id="3.90.1410.10">
    <property type="entry name" value="set domain protein methyltransferase, domain 1"/>
    <property type="match status" value="1"/>
</dbReference>
<dbReference type="InterPro" id="IPR046341">
    <property type="entry name" value="SET_dom_sf"/>
</dbReference>
<keyword evidence="6" id="KW-1185">Reference proteome</keyword>
<dbReference type="CDD" id="cd10527">
    <property type="entry name" value="SET_LSMT"/>
    <property type="match status" value="1"/>
</dbReference>
<dbReference type="PANTHER" id="PTHR13271:SF91">
    <property type="entry name" value="PROTEIN SET DOMAIN GROUP 40"/>
    <property type="match status" value="1"/>
</dbReference>
<dbReference type="SUPFAM" id="SSF82199">
    <property type="entry name" value="SET domain"/>
    <property type="match status" value="1"/>
</dbReference>
<dbReference type="PANTHER" id="PTHR13271">
    <property type="entry name" value="UNCHARACTERIZED PUTATIVE METHYLTRANSFERASE"/>
    <property type="match status" value="1"/>
</dbReference>
<comment type="caution">
    <text evidence="5">The sequence shown here is derived from an EMBL/GenBank/DDBJ whole genome shotgun (WGS) entry which is preliminary data.</text>
</comment>
<dbReference type="GO" id="GO:0032259">
    <property type="term" value="P:methylation"/>
    <property type="evidence" value="ECO:0007669"/>
    <property type="project" value="UniProtKB-KW"/>
</dbReference>
<keyword evidence="1" id="KW-0489">Methyltransferase</keyword>
<proteinExistence type="predicted"/>